<proteinExistence type="predicted"/>
<reference evidence="2 3" key="1">
    <citation type="submission" date="2016-10" db="EMBL/GenBank/DDBJ databases">
        <authorList>
            <person name="Varghese N."/>
            <person name="Submissions S."/>
        </authorList>
    </citation>
    <scope>NUCLEOTIDE SEQUENCE [LARGE SCALE GENOMIC DNA]</scope>
    <source>
        <strain evidence="2 3">NLAE-zl-C196</strain>
    </source>
</reference>
<keyword evidence="1" id="KW-0812">Transmembrane</keyword>
<dbReference type="EMBL" id="FOIO01000004">
    <property type="protein sequence ID" value="SET26844.1"/>
    <property type="molecule type" value="Genomic_DNA"/>
</dbReference>
<dbReference type="GeneID" id="86054278"/>
<feature type="transmembrane region" description="Helical" evidence="1">
    <location>
        <begin position="60"/>
        <end position="81"/>
    </location>
</feature>
<feature type="transmembrane region" description="Helical" evidence="1">
    <location>
        <begin position="32"/>
        <end position="53"/>
    </location>
</feature>
<name>A0A1I0D4L3_9FIRM</name>
<keyword evidence="1" id="KW-0472">Membrane</keyword>
<accession>A0A1I0D4L3</accession>
<evidence type="ECO:0000256" key="1">
    <source>
        <dbReference type="SAM" id="Phobius"/>
    </source>
</evidence>
<dbReference type="RefSeq" id="WP_074661596.1">
    <property type="nucleotide sequence ID" value="NZ_FOIO01000004.1"/>
</dbReference>
<organism evidence="2 3">
    <name type="scientific">Enterocloster clostridioformis</name>
    <dbReference type="NCBI Taxonomy" id="1531"/>
    <lineage>
        <taxon>Bacteria</taxon>
        <taxon>Bacillati</taxon>
        <taxon>Bacillota</taxon>
        <taxon>Clostridia</taxon>
        <taxon>Lachnospirales</taxon>
        <taxon>Lachnospiraceae</taxon>
        <taxon>Enterocloster</taxon>
    </lineage>
</organism>
<sequence length="97" mass="10579">MRLLKLPLKLLALPLMLVLYTFHVVGRLASNLSAYVVGLFMLVILACGIYQVCVRDWLNVAILFGVEAVCVALQFSAMLLVELAGEWAGSLGAFLHS</sequence>
<evidence type="ECO:0000313" key="3">
    <source>
        <dbReference type="Proteomes" id="UP000182121"/>
    </source>
</evidence>
<evidence type="ECO:0000313" key="2">
    <source>
        <dbReference type="EMBL" id="SET26844.1"/>
    </source>
</evidence>
<feature type="transmembrane region" description="Helical" evidence="1">
    <location>
        <begin position="7"/>
        <end position="26"/>
    </location>
</feature>
<keyword evidence="1" id="KW-1133">Transmembrane helix</keyword>
<protein>
    <submittedName>
        <fullName evidence="2">Uncharacterized protein</fullName>
    </submittedName>
</protein>
<dbReference type="Proteomes" id="UP000182121">
    <property type="component" value="Unassembled WGS sequence"/>
</dbReference>
<comment type="caution">
    <text evidence="2">The sequence shown here is derived from an EMBL/GenBank/DDBJ whole genome shotgun (WGS) entry which is preliminary data.</text>
</comment>
<dbReference type="AlphaFoldDB" id="A0A1I0D4L3"/>
<gene>
    <name evidence="2" type="ORF">SAMN05216521_100424</name>
</gene>